<evidence type="ECO:0000313" key="2">
    <source>
        <dbReference type="EMBL" id="MDN3240678.1"/>
    </source>
</evidence>
<comment type="caution">
    <text evidence="2">The sequence shown here is derived from an EMBL/GenBank/DDBJ whole genome shotgun (WGS) entry which is preliminary data.</text>
</comment>
<dbReference type="InterPro" id="IPR016300">
    <property type="entry name" value="ATPase_ArsA/GET3"/>
</dbReference>
<gene>
    <name evidence="2" type="ORF">QWI33_13150</name>
</gene>
<keyword evidence="3" id="KW-1185">Reference proteome</keyword>
<reference evidence="2" key="1">
    <citation type="submission" date="2023-06" db="EMBL/GenBank/DDBJ databases">
        <title>Gycomyces niveus sp.nov., a novel actinomycete isolated from soil in Shouguang.</title>
        <authorList>
            <person name="Yang X."/>
            <person name="Zhao J."/>
        </authorList>
    </citation>
    <scope>NUCLEOTIDE SEQUENCE</scope>
    <source>
        <strain evidence="2">NEAU C2</strain>
    </source>
</reference>
<name>A0ABT7YQX5_9ACTN</name>
<evidence type="ECO:0000259" key="1">
    <source>
        <dbReference type="Pfam" id="PF02374"/>
    </source>
</evidence>
<dbReference type="InterPro" id="IPR027417">
    <property type="entry name" value="P-loop_NTPase"/>
</dbReference>
<evidence type="ECO:0000313" key="3">
    <source>
        <dbReference type="Proteomes" id="UP001171902"/>
    </source>
</evidence>
<dbReference type="EMBL" id="JAUEMJ010000003">
    <property type="protein sequence ID" value="MDN3240678.1"/>
    <property type="molecule type" value="Genomic_DNA"/>
</dbReference>
<protein>
    <submittedName>
        <fullName evidence="2">ArsA-related P-loop ATPase</fullName>
    </submittedName>
</protein>
<sequence>MTASAFPVPRLHIVTGKGGTGKTSVAAALALALAGAGRRVLLVEVEGRQGIAPLFEAPSLGYEERHLAAGLDGGEVFGQSVDADEALLDYLTMFYRLGSAGKALQKFGAIDFATTIAPGLRDILLTGKLKEAASRTESGRMAYDAVVLDAPPTGRVVKFLNVTVESGRLAKTGPIGKHSRSVARMLHSSLTAVHVVTTPAAMPVQETVDAYKELMAADLPVGHLVLNKVAGAKAVEVDAAQIKAGLERAGLHPDEALVSGLVEEYTAARAEIESVDAYRDRLERLGRPVAELPLLPEGVDLSGLYQLARVLRPGIIGGRHHG</sequence>
<proteinExistence type="predicted"/>
<dbReference type="InterPro" id="IPR025723">
    <property type="entry name" value="ArsA/GET3_ATPase-like"/>
</dbReference>
<dbReference type="Gene3D" id="3.40.50.300">
    <property type="entry name" value="P-loop containing nucleotide triphosphate hydrolases"/>
    <property type="match status" value="1"/>
</dbReference>
<organism evidence="2 3">
    <name type="scientific">Glycomyces tritici</name>
    <dbReference type="NCBI Taxonomy" id="2665176"/>
    <lineage>
        <taxon>Bacteria</taxon>
        <taxon>Bacillati</taxon>
        <taxon>Actinomycetota</taxon>
        <taxon>Actinomycetes</taxon>
        <taxon>Glycomycetales</taxon>
        <taxon>Glycomycetaceae</taxon>
        <taxon>Glycomyces</taxon>
    </lineage>
</organism>
<dbReference type="Pfam" id="PF02374">
    <property type="entry name" value="ArsA_ATPase"/>
    <property type="match status" value="1"/>
</dbReference>
<dbReference type="Proteomes" id="UP001171902">
    <property type="component" value="Unassembled WGS sequence"/>
</dbReference>
<dbReference type="RefSeq" id="WP_289957595.1">
    <property type="nucleotide sequence ID" value="NZ_JAUEMJ010000003.1"/>
</dbReference>
<feature type="domain" description="ArsA/GET3 Anion-transporting ATPase-like" evidence="1">
    <location>
        <begin position="13"/>
        <end position="166"/>
    </location>
</feature>
<dbReference type="PANTHER" id="PTHR10803:SF31">
    <property type="entry name" value="ATPASE RV3679-RELATED"/>
    <property type="match status" value="1"/>
</dbReference>
<dbReference type="PANTHER" id="PTHR10803">
    <property type="entry name" value="ARSENICAL PUMP-DRIVING ATPASE ARSENITE-TRANSLOCATING ATPASE"/>
    <property type="match status" value="1"/>
</dbReference>
<accession>A0ABT7YQX5</accession>
<dbReference type="SUPFAM" id="SSF52540">
    <property type="entry name" value="P-loop containing nucleoside triphosphate hydrolases"/>
    <property type="match status" value="1"/>
</dbReference>